<comment type="similarity">
    <text evidence="2">Belongs to the class-IV pyridoxal-phosphate-dependent aminotransferase family.</text>
</comment>
<dbReference type="InterPro" id="IPR043131">
    <property type="entry name" value="BCAT-like_N"/>
</dbReference>
<organism evidence="7 8">
    <name type="scientific">Bifiguratus adelaidae</name>
    <dbReference type="NCBI Taxonomy" id="1938954"/>
    <lineage>
        <taxon>Eukaryota</taxon>
        <taxon>Fungi</taxon>
        <taxon>Fungi incertae sedis</taxon>
        <taxon>Mucoromycota</taxon>
        <taxon>Mucoromycotina</taxon>
        <taxon>Endogonomycetes</taxon>
        <taxon>Endogonales</taxon>
        <taxon>Endogonales incertae sedis</taxon>
        <taxon>Bifiguratus</taxon>
    </lineage>
</organism>
<dbReference type="InterPro" id="IPR001544">
    <property type="entry name" value="Aminotrans_IV"/>
</dbReference>
<comment type="cofactor">
    <cofactor evidence="1">
        <name>pyridoxal 5'-phosphate</name>
        <dbReference type="ChEBI" id="CHEBI:597326"/>
    </cofactor>
</comment>
<gene>
    <name evidence="7" type="ORF">BZG36_03900</name>
</gene>
<name>A0A261XXJ2_9FUNG</name>
<dbReference type="EMBL" id="MVBO01000105">
    <property type="protein sequence ID" value="OZJ03086.1"/>
    <property type="molecule type" value="Genomic_DNA"/>
</dbReference>
<evidence type="ECO:0008006" key="9">
    <source>
        <dbReference type="Google" id="ProtNLM"/>
    </source>
</evidence>
<dbReference type="PIRSF" id="PIRSF006468">
    <property type="entry name" value="BCAT1"/>
    <property type="match status" value="1"/>
</dbReference>
<proteinExistence type="inferred from homology"/>
<evidence type="ECO:0000256" key="6">
    <source>
        <dbReference type="PIRSR" id="PIRSR006468-1"/>
    </source>
</evidence>
<reference evidence="7 8" key="1">
    <citation type="journal article" date="2017" name="Mycologia">
        <title>Bifiguratus adelaidae, gen. et sp. nov., a new member of Mucoromycotina in endophytic and soil-dwelling habitats.</title>
        <authorList>
            <person name="Torres-Cruz T.J."/>
            <person name="Billingsley Tobias T.L."/>
            <person name="Almatruk M."/>
            <person name="Hesse C."/>
            <person name="Kuske C.R."/>
            <person name="Desiro A."/>
            <person name="Benucci G.M."/>
            <person name="Bonito G."/>
            <person name="Stajich J.E."/>
            <person name="Dunlap C."/>
            <person name="Arnold A.E."/>
            <person name="Porras-Alfaro A."/>
        </authorList>
    </citation>
    <scope>NUCLEOTIDE SEQUENCE [LARGE SCALE GENOMIC DNA]</scope>
    <source>
        <strain evidence="7 8">AZ0501</strain>
    </source>
</reference>
<evidence type="ECO:0000256" key="2">
    <source>
        <dbReference type="ARBA" id="ARBA00009320"/>
    </source>
</evidence>
<dbReference type="InterPro" id="IPR005786">
    <property type="entry name" value="B_amino_transII"/>
</dbReference>
<dbReference type="NCBIfam" id="TIGR01123">
    <property type="entry name" value="ilvE_II"/>
    <property type="match status" value="1"/>
</dbReference>
<dbReference type="NCBIfam" id="NF009897">
    <property type="entry name" value="PRK13357.1"/>
    <property type="match status" value="1"/>
</dbReference>
<dbReference type="Pfam" id="PF01063">
    <property type="entry name" value="Aminotran_4"/>
    <property type="match status" value="1"/>
</dbReference>
<evidence type="ECO:0000256" key="4">
    <source>
        <dbReference type="ARBA" id="ARBA00022679"/>
    </source>
</evidence>
<keyword evidence="8" id="KW-1185">Reference proteome</keyword>
<feature type="modified residue" description="N6-(pyridoxal phosphate)lysine" evidence="6">
    <location>
        <position position="195"/>
    </location>
</feature>
<dbReference type="GO" id="GO:0009081">
    <property type="term" value="P:branched-chain amino acid metabolic process"/>
    <property type="evidence" value="ECO:0007669"/>
    <property type="project" value="InterPro"/>
</dbReference>
<dbReference type="AlphaFoldDB" id="A0A261XXJ2"/>
<dbReference type="FunFam" id="3.30.470.10:FF:000004">
    <property type="entry name" value="Branched-chain-amino-acid aminotransferase"/>
    <property type="match status" value="1"/>
</dbReference>
<keyword evidence="5" id="KW-0663">Pyridoxal phosphate</keyword>
<evidence type="ECO:0000256" key="3">
    <source>
        <dbReference type="ARBA" id="ARBA00022576"/>
    </source>
</evidence>
<comment type="caution">
    <text evidence="7">The sequence shown here is derived from an EMBL/GenBank/DDBJ whole genome shotgun (WGS) entry which is preliminary data.</text>
</comment>
<dbReference type="InterPro" id="IPR043132">
    <property type="entry name" value="BCAT-like_C"/>
</dbReference>
<evidence type="ECO:0000313" key="7">
    <source>
        <dbReference type="EMBL" id="OZJ03086.1"/>
    </source>
</evidence>
<dbReference type="InterPro" id="IPR033939">
    <property type="entry name" value="BCAT_family"/>
</dbReference>
<dbReference type="CDD" id="cd01557">
    <property type="entry name" value="BCAT_beta_family"/>
    <property type="match status" value="1"/>
</dbReference>
<keyword evidence="4" id="KW-0808">Transferase</keyword>
<dbReference type="PANTHER" id="PTHR42825">
    <property type="entry name" value="AMINO ACID AMINOTRANSFERASE"/>
    <property type="match status" value="1"/>
</dbReference>
<dbReference type="GO" id="GO:0004084">
    <property type="term" value="F:branched-chain-amino-acid transaminase activity"/>
    <property type="evidence" value="ECO:0007669"/>
    <property type="project" value="InterPro"/>
</dbReference>
<evidence type="ECO:0000256" key="1">
    <source>
        <dbReference type="ARBA" id="ARBA00001933"/>
    </source>
</evidence>
<dbReference type="OrthoDB" id="409992at2759"/>
<dbReference type="Gene3D" id="3.20.10.10">
    <property type="entry name" value="D-amino Acid Aminotransferase, subunit A, domain 2"/>
    <property type="match status" value="1"/>
</dbReference>
<dbReference type="Proteomes" id="UP000242875">
    <property type="component" value="Unassembled WGS sequence"/>
</dbReference>
<dbReference type="InterPro" id="IPR036038">
    <property type="entry name" value="Aminotransferase-like"/>
</dbReference>
<evidence type="ECO:0000256" key="5">
    <source>
        <dbReference type="ARBA" id="ARBA00022898"/>
    </source>
</evidence>
<dbReference type="PANTHER" id="PTHR42825:SF2">
    <property type="entry name" value="BRANCHED-CHAIN-AMINO-ACID AMINOTRANSFERASE 3, CHLOROPLASTIC-RELATED"/>
    <property type="match status" value="1"/>
</dbReference>
<keyword evidence="3" id="KW-0032">Aminotransferase</keyword>
<protein>
    <recommendedName>
        <fullName evidence="9">Branched-chain-amino-acid aminotransferase</fullName>
    </recommendedName>
</protein>
<dbReference type="Gene3D" id="3.30.470.10">
    <property type="match status" value="1"/>
</dbReference>
<dbReference type="SUPFAM" id="SSF56752">
    <property type="entry name" value="D-aminoacid aminotransferase-like PLP-dependent enzymes"/>
    <property type="match status" value="1"/>
</dbReference>
<evidence type="ECO:0000313" key="8">
    <source>
        <dbReference type="Proteomes" id="UP000242875"/>
    </source>
</evidence>
<sequence length="360" mass="39747">MTTTTVTSTPPTTSIDWKNLGFEVHQTNGYVKYTWREDQGWDQGTWETDPYLKVHMSSPGLNYGQECFEGLKAFRGKDGRVRIFRPQENARRMVMSATMTSMTPVPEELFLEGVKRCVQNNLEFVPPADCGGSFYIRPLLFGNGAMIALGPAPEYIFVVFGTPVGNLYRGGAKPVDAWVIEDLDRSAPRGTGAAKLGGNYAPIFLPTKNAKERGYPITLHLDSATRSYIDEFSTSNFVAVSQPDSSKQPTLVTPNSPSILRSITRISLFDLAKSFGWGIEERPIAFAEVAENKFTEAAACGTAAVITPVKKIVKGTNEYTVGEGRDTIGPCLERLYTVYRGIQNGDIEDTFGWMWPAEGF</sequence>
<accession>A0A261XXJ2</accession>